<feature type="domain" description="Radical SAM core" evidence="5">
    <location>
        <begin position="99"/>
        <end position="318"/>
    </location>
</feature>
<dbReference type="GO" id="GO:0046872">
    <property type="term" value="F:metal ion binding"/>
    <property type="evidence" value="ECO:0007669"/>
    <property type="project" value="UniProtKB-KW"/>
</dbReference>
<evidence type="ECO:0000256" key="4">
    <source>
        <dbReference type="ARBA" id="ARBA00023014"/>
    </source>
</evidence>
<dbReference type="PANTHER" id="PTHR11228">
    <property type="entry name" value="RADICAL SAM DOMAIN PROTEIN"/>
    <property type="match status" value="1"/>
</dbReference>
<dbReference type="EMBL" id="QPJT01000023">
    <property type="protein sequence ID" value="RCX12210.1"/>
    <property type="molecule type" value="Genomic_DNA"/>
</dbReference>
<dbReference type="SUPFAM" id="SSF102114">
    <property type="entry name" value="Radical SAM enzymes"/>
    <property type="match status" value="1"/>
</dbReference>
<keyword evidence="7" id="KW-1185">Reference proteome</keyword>
<dbReference type="NCBIfam" id="TIGR04085">
    <property type="entry name" value="rSAM_more_4Fe4S"/>
    <property type="match status" value="1"/>
</dbReference>
<dbReference type="Gene3D" id="3.20.20.70">
    <property type="entry name" value="Aldolase class I"/>
    <property type="match status" value="1"/>
</dbReference>
<dbReference type="InterPro" id="IPR058240">
    <property type="entry name" value="rSAM_sf"/>
</dbReference>
<dbReference type="SFLD" id="SFLDG01067">
    <property type="entry name" value="SPASM/twitch_domain_containing"/>
    <property type="match status" value="1"/>
</dbReference>
<dbReference type="RefSeq" id="WP_114299029.1">
    <property type="nucleotide sequence ID" value="NZ_QPJT01000023.1"/>
</dbReference>
<dbReference type="PANTHER" id="PTHR11228:SF7">
    <property type="entry name" value="PQQA PEPTIDE CYCLASE"/>
    <property type="match status" value="1"/>
</dbReference>
<evidence type="ECO:0000313" key="7">
    <source>
        <dbReference type="Proteomes" id="UP000253034"/>
    </source>
</evidence>
<evidence type="ECO:0000256" key="2">
    <source>
        <dbReference type="ARBA" id="ARBA00022723"/>
    </source>
</evidence>
<accession>A0A369AS70</accession>
<dbReference type="SFLD" id="SFLDG01386">
    <property type="entry name" value="main_SPASM_domain-containing"/>
    <property type="match status" value="1"/>
</dbReference>
<keyword evidence="1" id="KW-0949">S-adenosyl-L-methionine</keyword>
<dbReference type="GO" id="GO:0003824">
    <property type="term" value="F:catalytic activity"/>
    <property type="evidence" value="ECO:0007669"/>
    <property type="project" value="InterPro"/>
</dbReference>
<dbReference type="AlphaFoldDB" id="A0A369AS70"/>
<keyword evidence="3" id="KW-0408">Iron</keyword>
<organism evidence="6 7">
    <name type="scientific">Anaerobacterium chartisolvens</name>
    <dbReference type="NCBI Taxonomy" id="1297424"/>
    <lineage>
        <taxon>Bacteria</taxon>
        <taxon>Bacillati</taxon>
        <taxon>Bacillota</taxon>
        <taxon>Clostridia</taxon>
        <taxon>Eubacteriales</taxon>
        <taxon>Oscillospiraceae</taxon>
        <taxon>Anaerobacterium</taxon>
    </lineage>
</organism>
<evidence type="ECO:0000313" key="6">
    <source>
        <dbReference type="EMBL" id="RCX12210.1"/>
    </source>
</evidence>
<dbReference type="InterPro" id="IPR013785">
    <property type="entry name" value="Aldolase_TIM"/>
</dbReference>
<dbReference type="GO" id="GO:0051536">
    <property type="term" value="F:iron-sulfur cluster binding"/>
    <property type="evidence" value="ECO:0007669"/>
    <property type="project" value="UniProtKB-KW"/>
</dbReference>
<dbReference type="PROSITE" id="PS51918">
    <property type="entry name" value="RADICAL_SAM"/>
    <property type="match status" value="1"/>
</dbReference>
<comment type="caution">
    <text evidence="6">The sequence shown here is derived from an EMBL/GenBank/DDBJ whole genome shotgun (WGS) entry which is preliminary data.</text>
</comment>
<evidence type="ECO:0000256" key="1">
    <source>
        <dbReference type="ARBA" id="ARBA00022691"/>
    </source>
</evidence>
<dbReference type="InterPro" id="IPR050377">
    <property type="entry name" value="Radical_SAM_PqqE_MftC-like"/>
</dbReference>
<keyword evidence="4" id="KW-0411">Iron-sulfur</keyword>
<dbReference type="CDD" id="cd01335">
    <property type="entry name" value="Radical_SAM"/>
    <property type="match status" value="1"/>
</dbReference>
<protein>
    <submittedName>
        <fullName evidence="6">Radical SAM protein with 4Fe4S-binding SPASM domain</fullName>
    </submittedName>
</protein>
<dbReference type="InterPro" id="IPR007197">
    <property type="entry name" value="rSAM"/>
</dbReference>
<reference evidence="6 7" key="1">
    <citation type="submission" date="2018-07" db="EMBL/GenBank/DDBJ databases">
        <title>Genomic Encyclopedia of Type Strains, Phase IV (KMG-IV): sequencing the most valuable type-strain genomes for metagenomic binning, comparative biology and taxonomic classification.</title>
        <authorList>
            <person name="Goeker M."/>
        </authorList>
    </citation>
    <scope>NUCLEOTIDE SEQUENCE [LARGE SCALE GENOMIC DNA]</scope>
    <source>
        <strain evidence="6 7">DSM 27016</strain>
    </source>
</reference>
<sequence>MKSNVTDIKSDISHQTVLPALWELYTEKRGDDFLILNPRGPWWFIGCRIHADFLRLCDGKRSISDIHGILLQDNEGLLCDDLVRLAEALVGINFFASGKNSPVNRCSSIHFYVTRRCNLTCPFCFNDSTPARHDERCRELTAKEWIDLASEAAEINPNATVSVSGGEPLLRDDIMEIIDGISRNNLKIRLITNGTLVDKCITEYLSKVPGLKVQVSIDSLIPEENRRTRGHGSLEKALPAVLSMLEAGIDVGITSTITSINMKSTWRMKEFCRQHGIVYGTSFFFEAGKRARSNSGWLEVKPEEIMEAIDCVAGHSPDSDEGGITPKPGIRRVHCGMGCGQLSIHPDGSVSPCRLLLDPAFYLGNIQQDPLEQLLRLGCQRFDFIGVDTMTCGCNTCPVRYMCVGGCKAISFYHDGKLDSLPPNCALLKKIYIESLWASV</sequence>
<proteinExistence type="predicted"/>
<dbReference type="Pfam" id="PF13186">
    <property type="entry name" value="SPASM"/>
    <property type="match status" value="1"/>
</dbReference>
<dbReference type="Proteomes" id="UP000253034">
    <property type="component" value="Unassembled WGS sequence"/>
</dbReference>
<dbReference type="OrthoDB" id="1854625at2"/>
<keyword evidence="2" id="KW-0479">Metal-binding</keyword>
<dbReference type="SFLD" id="SFLDS00029">
    <property type="entry name" value="Radical_SAM"/>
    <property type="match status" value="1"/>
</dbReference>
<dbReference type="InterPro" id="IPR023885">
    <property type="entry name" value="4Fe4S-binding_SPASM_dom"/>
</dbReference>
<gene>
    <name evidence="6" type="ORF">DFR58_12320</name>
</gene>
<name>A0A369AS70_9FIRM</name>
<dbReference type="Pfam" id="PF04055">
    <property type="entry name" value="Radical_SAM"/>
    <property type="match status" value="1"/>
</dbReference>
<evidence type="ECO:0000256" key="3">
    <source>
        <dbReference type="ARBA" id="ARBA00023004"/>
    </source>
</evidence>
<evidence type="ECO:0000259" key="5">
    <source>
        <dbReference type="PROSITE" id="PS51918"/>
    </source>
</evidence>